<sequence>MVRQVNSFSELFQKGHSESQIFEGLAEIVPPSVLGSIEASTPIVSQPQLLQQVPIQAAESPVQPGAGLEAPTEVVNPGNKSLHQGEYSPKQKTNRTVR</sequence>
<organism evidence="2 3">
    <name type="scientific">Rubus argutus</name>
    <name type="common">Southern blackberry</name>
    <dbReference type="NCBI Taxonomy" id="59490"/>
    <lineage>
        <taxon>Eukaryota</taxon>
        <taxon>Viridiplantae</taxon>
        <taxon>Streptophyta</taxon>
        <taxon>Embryophyta</taxon>
        <taxon>Tracheophyta</taxon>
        <taxon>Spermatophyta</taxon>
        <taxon>Magnoliopsida</taxon>
        <taxon>eudicotyledons</taxon>
        <taxon>Gunneridae</taxon>
        <taxon>Pentapetalae</taxon>
        <taxon>rosids</taxon>
        <taxon>fabids</taxon>
        <taxon>Rosales</taxon>
        <taxon>Rosaceae</taxon>
        <taxon>Rosoideae</taxon>
        <taxon>Rosoideae incertae sedis</taxon>
        <taxon>Rubus</taxon>
    </lineage>
</organism>
<keyword evidence="3" id="KW-1185">Reference proteome</keyword>
<evidence type="ECO:0000256" key="1">
    <source>
        <dbReference type="SAM" id="MobiDB-lite"/>
    </source>
</evidence>
<feature type="region of interest" description="Disordered" evidence="1">
    <location>
        <begin position="55"/>
        <end position="98"/>
    </location>
</feature>
<dbReference type="EMBL" id="JBEDUW010000002">
    <property type="protein sequence ID" value="KAK9942888.1"/>
    <property type="molecule type" value="Genomic_DNA"/>
</dbReference>
<comment type="caution">
    <text evidence="2">The sequence shown here is derived from an EMBL/GenBank/DDBJ whole genome shotgun (WGS) entry which is preliminary data.</text>
</comment>
<gene>
    <name evidence="2" type="ORF">M0R45_008531</name>
</gene>
<proteinExistence type="predicted"/>
<protein>
    <submittedName>
        <fullName evidence="2">Uncharacterized protein</fullName>
    </submittedName>
</protein>
<name>A0AAW1Y2B2_RUBAR</name>
<dbReference type="Proteomes" id="UP001457282">
    <property type="component" value="Unassembled WGS sequence"/>
</dbReference>
<evidence type="ECO:0000313" key="3">
    <source>
        <dbReference type="Proteomes" id="UP001457282"/>
    </source>
</evidence>
<reference evidence="2 3" key="1">
    <citation type="journal article" date="2023" name="G3 (Bethesda)">
        <title>A chromosome-length genome assembly and annotation of blackberry (Rubus argutus, cv. 'Hillquist').</title>
        <authorList>
            <person name="Bruna T."/>
            <person name="Aryal R."/>
            <person name="Dudchenko O."/>
            <person name="Sargent D.J."/>
            <person name="Mead D."/>
            <person name="Buti M."/>
            <person name="Cavallini A."/>
            <person name="Hytonen T."/>
            <person name="Andres J."/>
            <person name="Pham M."/>
            <person name="Weisz D."/>
            <person name="Mascagni F."/>
            <person name="Usai G."/>
            <person name="Natali L."/>
            <person name="Bassil N."/>
            <person name="Fernandez G.E."/>
            <person name="Lomsadze A."/>
            <person name="Armour M."/>
            <person name="Olukolu B."/>
            <person name="Poorten T."/>
            <person name="Britton C."/>
            <person name="Davik J."/>
            <person name="Ashrafi H."/>
            <person name="Aiden E.L."/>
            <person name="Borodovsky M."/>
            <person name="Worthington M."/>
        </authorList>
    </citation>
    <scope>NUCLEOTIDE SEQUENCE [LARGE SCALE GENOMIC DNA]</scope>
    <source>
        <strain evidence="2">PI 553951</strain>
    </source>
</reference>
<dbReference type="AlphaFoldDB" id="A0AAW1Y2B2"/>
<accession>A0AAW1Y2B2</accession>
<evidence type="ECO:0000313" key="2">
    <source>
        <dbReference type="EMBL" id="KAK9942888.1"/>
    </source>
</evidence>